<dbReference type="PROSITE" id="PS51257">
    <property type="entry name" value="PROKAR_LIPOPROTEIN"/>
    <property type="match status" value="1"/>
</dbReference>
<gene>
    <name evidence="2" type="ORF">JBKA6_1291</name>
</gene>
<feature type="chain" id="PRO_5013062987" description="Lipoprotein" evidence="1">
    <location>
        <begin position="21"/>
        <end position="450"/>
    </location>
</feature>
<accession>A0A1J1ECS4</accession>
<sequence length="450" mass="52335">MALLKLLPVVLLLFSCNASKALFEKGQKLEQAGMHQEAVELYLKSLKEDNYNIDARIALKKTGLKAIAQHSKRIKDYYSEYDYKNVVNTSKTAKKLIEKSNEYKVNLEIDEETLGIIEYSNEKYIDKLFKEAQQLLIDKQFTLAEDLYKEILSVDENNAEATEKLNFSKKEPIYLSALEFLEKNKNKKAYYLFEEIGNYRDASKLKELAKKRATFKIFLASVNTMSGDVSWNREAKFLIEKKLSLVKDPFVNFLLGDSQLVFSEGYSDEYRKKALKLDASAILFLTIESNDHIGSHHKQTKKGWEEYKYEKKNPDTGRKEIHTGYDKIYYVEHSQENRVNLKIKIRMESVEKKQIIFSDYIDGSREDRVNYIEYEGNKGSLRTGYWKHLNSHSDSDVVRDSFLDRIHVSSLLNARKEITSAEDMKRDIINSILDNLSKKIVSFDPEENSL</sequence>
<reference evidence="2 3" key="1">
    <citation type="submission" date="2014-03" db="EMBL/GenBank/DDBJ databases">
        <title>complete genome sequence of Flavobacteriaceae bacterium JBKA-6.</title>
        <authorList>
            <person name="Takano T."/>
            <person name="Nakamura Y."/>
            <person name="Takuma S."/>
            <person name="Yasuike M."/>
            <person name="Matsuyama T."/>
            <person name="Sakai T."/>
            <person name="Fujiwara A."/>
            <person name="Kimoto K."/>
            <person name="Fukuda Y."/>
            <person name="Kondo H."/>
            <person name="Hirono I."/>
            <person name="Nakayasu C."/>
        </authorList>
    </citation>
    <scope>NUCLEOTIDE SEQUENCE [LARGE SCALE GENOMIC DNA]</scope>
    <source>
        <strain evidence="2 3">JBKA-6</strain>
    </source>
</reference>
<dbReference type="EMBL" id="AP014564">
    <property type="protein sequence ID" value="BAV95304.1"/>
    <property type="molecule type" value="Genomic_DNA"/>
</dbReference>
<dbReference type="SMART" id="SM00028">
    <property type="entry name" value="TPR"/>
    <property type="match status" value="2"/>
</dbReference>
<dbReference type="Gene3D" id="1.25.40.10">
    <property type="entry name" value="Tetratricopeptide repeat domain"/>
    <property type="match status" value="1"/>
</dbReference>
<keyword evidence="3" id="KW-1185">Reference proteome</keyword>
<feature type="signal peptide" evidence="1">
    <location>
        <begin position="1"/>
        <end position="20"/>
    </location>
</feature>
<dbReference type="InterPro" id="IPR019734">
    <property type="entry name" value="TPR_rpt"/>
</dbReference>
<keyword evidence="1" id="KW-0732">Signal</keyword>
<name>A0A1J1ECS4_9FLAO</name>
<evidence type="ECO:0008006" key="4">
    <source>
        <dbReference type="Google" id="ProtNLM"/>
    </source>
</evidence>
<dbReference type="Proteomes" id="UP000243197">
    <property type="component" value="Chromosome"/>
</dbReference>
<evidence type="ECO:0000313" key="3">
    <source>
        <dbReference type="Proteomes" id="UP000243197"/>
    </source>
</evidence>
<dbReference type="AlphaFoldDB" id="A0A1J1ECS4"/>
<proteinExistence type="predicted"/>
<protein>
    <recommendedName>
        <fullName evidence="4">Lipoprotein</fullName>
    </recommendedName>
</protein>
<dbReference type="InterPro" id="IPR011990">
    <property type="entry name" value="TPR-like_helical_dom_sf"/>
</dbReference>
<evidence type="ECO:0000256" key="1">
    <source>
        <dbReference type="SAM" id="SignalP"/>
    </source>
</evidence>
<dbReference type="KEGG" id="ise:JBKA6_1291"/>
<organism evidence="2 3">
    <name type="scientific">Ichthyobacterium seriolicida</name>
    <dbReference type="NCBI Taxonomy" id="242600"/>
    <lineage>
        <taxon>Bacteria</taxon>
        <taxon>Pseudomonadati</taxon>
        <taxon>Bacteroidota</taxon>
        <taxon>Flavobacteriia</taxon>
        <taxon>Flavobacteriales</taxon>
        <taxon>Ichthyobacteriaceae</taxon>
        <taxon>Ichthyobacterium</taxon>
    </lineage>
</organism>
<evidence type="ECO:0000313" key="2">
    <source>
        <dbReference type="EMBL" id="BAV95304.1"/>
    </source>
</evidence>